<feature type="binding site" evidence="14">
    <location>
        <position position="326"/>
    </location>
    <ligand>
        <name>NADP(+)</name>
        <dbReference type="ChEBI" id="CHEBI:58349"/>
    </ligand>
</feature>
<evidence type="ECO:0000256" key="7">
    <source>
        <dbReference type="ARBA" id="ARBA00022857"/>
    </source>
</evidence>
<gene>
    <name evidence="16" type="ORF">D1012_06860</name>
</gene>
<dbReference type="Proteomes" id="UP000284547">
    <property type="component" value="Unassembled WGS sequence"/>
</dbReference>
<evidence type="ECO:0000256" key="12">
    <source>
        <dbReference type="PIRSR" id="PIRSR000108-2"/>
    </source>
</evidence>
<dbReference type="GO" id="GO:0006099">
    <property type="term" value="P:tricarboxylic acid cycle"/>
    <property type="evidence" value="ECO:0007669"/>
    <property type="project" value="UniProtKB-KW"/>
</dbReference>
<evidence type="ECO:0000256" key="2">
    <source>
        <dbReference type="ARBA" id="ARBA00007769"/>
    </source>
</evidence>
<dbReference type="SUPFAM" id="SSF53659">
    <property type="entry name" value="Isocitrate/Isopropylmalate dehydrogenase-like"/>
    <property type="match status" value="1"/>
</dbReference>
<feature type="binding site" evidence="14">
    <location>
        <position position="82"/>
    </location>
    <ligand>
        <name>NADP(+)</name>
        <dbReference type="ChEBI" id="CHEBI:58349"/>
    </ligand>
</feature>
<evidence type="ECO:0000256" key="13">
    <source>
        <dbReference type="PIRSR" id="PIRSR000108-3"/>
    </source>
</evidence>
<evidence type="ECO:0000313" key="17">
    <source>
        <dbReference type="Proteomes" id="UP000284547"/>
    </source>
</evidence>
<accession>A0A411Z3J6</accession>
<feature type="binding site" evidence="13">
    <location>
        <position position="273"/>
    </location>
    <ligand>
        <name>Mn(2+)</name>
        <dbReference type="ChEBI" id="CHEBI:29035"/>
    </ligand>
</feature>
<name>A0A411Z3J6_9RHOB</name>
<dbReference type="PIRSF" id="PIRSF000108">
    <property type="entry name" value="IDH_NADP"/>
    <property type="match status" value="1"/>
</dbReference>
<keyword evidence="4 10" id="KW-0816">Tricarboxylic acid cycle</keyword>
<feature type="binding site" evidence="12">
    <location>
        <begin position="94"/>
        <end position="100"/>
    </location>
    <ligand>
        <name>D-threo-isocitrate</name>
        <dbReference type="ChEBI" id="CHEBI:15562"/>
    </ligand>
</feature>
<dbReference type="GO" id="GO:0051287">
    <property type="term" value="F:NAD binding"/>
    <property type="evidence" value="ECO:0007669"/>
    <property type="project" value="InterPro"/>
</dbReference>
<comment type="catalytic activity">
    <reaction evidence="10">
        <text>D-threo-isocitrate + NADP(+) = 2-oxoglutarate + CO2 + NADPH</text>
        <dbReference type="Rhea" id="RHEA:19629"/>
        <dbReference type="ChEBI" id="CHEBI:15562"/>
        <dbReference type="ChEBI" id="CHEBI:16526"/>
        <dbReference type="ChEBI" id="CHEBI:16810"/>
        <dbReference type="ChEBI" id="CHEBI:57783"/>
        <dbReference type="ChEBI" id="CHEBI:58349"/>
        <dbReference type="EC" id="1.1.1.42"/>
    </reaction>
</comment>
<evidence type="ECO:0000256" key="11">
    <source>
        <dbReference type="PIRSR" id="PIRSR000108-1"/>
    </source>
</evidence>
<dbReference type="GO" id="GO:0006097">
    <property type="term" value="P:glyoxylate cycle"/>
    <property type="evidence" value="ECO:0007669"/>
    <property type="project" value="UniProtKB-KW"/>
</dbReference>
<dbReference type="InterPro" id="IPR004790">
    <property type="entry name" value="Isocitrate_DH_NADP"/>
</dbReference>
<feature type="site" description="Critical for catalysis" evidence="11">
    <location>
        <position position="139"/>
    </location>
</feature>
<dbReference type="FunFam" id="3.40.718.10:FF:000002">
    <property type="entry name" value="Isocitrate dehydrogenase [NADP]"/>
    <property type="match status" value="1"/>
</dbReference>
<feature type="binding site" evidence="12">
    <location>
        <position position="132"/>
    </location>
    <ligand>
        <name>D-threo-isocitrate</name>
        <dbReference type="ChEBI" id="CHEBI:15562"/>
    </ligand>
</feature>
<dbReference type="GO" id="GO:0006102">
    <property type="term" value="P:isocitrate metabolic process"/>
    <property type="evidence" value="ECO:0007669"/>
    <property type="project" value="UniProtKB-UniRule"/>
</dbReference>
<dbReference type="NCBIfam" id="NF006156">
    <property type="entry name" value="PRK08299.1"/>
    <property type="match status" value="1"/>
</dbReference>
<dbReference type="RefSeq" id="WP_118150628.1">
    <property type="nucleotide sequence ID" value="NZ_QWEY01000003.1"/>
</dbReference>
<dbReference type="InterPro" id="IPR019818">
    <property type="entry name" value="IsoCit/isopropylmalate_DH_CS"/>
</dbReference>
<evidence type="ECO:0000313" key="16">
    <source>
        <dbReference type="EMBL" id="RGP37637.1"/>
    </source>
</evidence>
<evidence type="ECO:0000256" key="4">
    <source>
        <dbReference type="ARBA" id="ARBA00022532"/>
    </source>
</evidence>
<dbReference type="InterPro" id="IPR024084">
    <property type="entry name" value="IsoPropMal-DH-like_dom"/>
</dbReference>
<evidence type="ECO:0000259" key="15">
    <source>
        <dbReference type="SMART" id="SM01329"/>
    </source>
</evidence>
<dbReference type="NCBIfam" id="TIGR00127">
    <property type="entry name" value="nadp_idh_euk"/>
    <property type="match status" value="1"/>
</dbReference>
<feature type="binding site" evidence="13">
    <location>
        <position position="250"/>
    </location>
    <ligand>
        <name>Mn(2+)</name>
        <dbReference type="ChEBI" id="CHEBI:29035"/>
    </ligand>
</feature>
<dbReference type="GO" id="GO:0000287">
    <property type="term" value="F:magnesium ion binding"/>
    <property type="evidence" value="ECO:0007669"/>
    <property type="project" value="InterPro"/>
</dbReference>
<comment type="caution">
    <text evidence="16">The sequence shown here is derived from an EMBL/GenBank/DDBJ whole genome shotgun (WGS) entry which is preliminary data.</text>
</comment>
<keyword evidence="7 10" id="KW-0521">NADP</keyword>
<dbReference type="AlphaFoldDB" id="A0A411Z3J6"/>
<comment type="cofactor">
    <cofactor evidence="10 13">
        <name>Mg(2+)</name>
        <dbReference type="ChEBI" id="CHEBI:18420"/>
    </cofactor>
    <cofactor evidence="10 13">
        <name>Mn(2+)</name>
        <dbReference type="ChEBI" id="CHEBI:29035"/>
    </cofactor>
    <text evidence="10 13">Binds 1 Mg(2+) or Mn(2+) ion per subunit.</text>
</comment>
<dbReference type="EMBL" id="QWEY01000003">
    <property type="protein sequence ID" value="RGP37637.1"/>
    <property type="molecule type" value="Genomic_DNA"/>
</dbReference>
<evidence type="ECO:0000256" key="8">
    <source>
        <dbReference type="ARBA" id="ARBA00023002"/>
    </source>
</evidence>
<reference evidence="16 17" key="1">
    <citation type="submission" date="2018-08" db="EMBL/GenBank/DDBJ databases">
        <title>Flavobacterium tibetense sp. nov., isolated from a wetland YonghuCo on Tibetan Plateau.</title>
        <authorList>
            <person name="Phurbu D."/>
            <person name="Lu H."/>
            <person name="Xing P."/>
        </authorList>
    </citation>
    <scope>NUCLEOTIDE SEQUENCE [LARGE SCALE GENOMIC DNA]</scope>
    <source>
        <strain evidence="16 17">DJC</strain>
    </source>
</reference>
<dbReference type="GO" id="GO:0004450">
    <property type="term" value="F:isocitrate dehydrogenase (NADP+) activity"/>
    <property type="evidence" value="ECO:0007669"/>
    <property type="project" value="UniProtKB-UniRule"/>
</dbReference>
<keyword evidence="6 10" id="KW-0460">Magnesium</keyword>
<keyword evidence="17" id="KW-1185">Reference proteome</keyword>
<dbReference type="PROSITE" id="PS00470">
    <property type="entry name" value="IDH_IMDH"/>
    <property type="match status" value="1"/>
</dbReference>
<evidence type="ECO:0000256" key="5">
    <source>
        <dbReference type="ARBA" id="ARBA00022723"/>
    </source>
</evidence>
<dbReference type="Gene3D" id="3.40.718.10">
    <property type="entry name" value="Isopropylmalate Dehydrogenase"/>
    <property type="match status" value="1"/>
</dbReference>
<feature type="binding site" evidence="12">
    <location>
        <position position="77"/>
    </location>
    <ligand>
        <name>D-threo-isocitrate</name>
        <dbReference type="ChEBI" id="CHEBI:15562"/>
    </ligand>
</feature>
<feature type="binding site" evidence="14">
    <location>
        <position position="258"/>
    </location>
    <ligand>
        <name>NADP(+)</name>
        <dbReference type="ChEBI" id="CHEBI:58349"/>
    </ligand>
</feature>
<organism evidence="16 17">
    <name type="scientific">Pseudotabrizicola alkalilacus</name>
    <dbReference type="NCBI Taxonomy" id="2305252"/>
    <lineage>
        <taxon>Bacteria</taxon>
        <taxon>Pseudomonadati</taxon>
        <taxon>Pseudomonadota</taxon>
        <taxon>Alphaproteobacteria</taxon>
        <taxon>Rhodobacterales</taxon>
        <taxon>Paracoccaceae</taxon>
        <taxon>Pseudotabrizicola</taxon>
    </lineage>
</organism>
<evidence type="ECO:0000256" key="3">
    <source>
        <dbReference type="ARBA" id="ARBA00022435"/>
    </source>
</evidence>
<feature type="site" description="Critical for catalysis" evidence="11">
    <location>
        <position position="210"/>
    </location>
</feature>
<keyword evidence="3" id="KW-0329">Glyoxylate bypass</keyword>
<keyword evidence="5 10" id="KW-0479">Metal-binding</keyword>
<keyword evidence="9 10" id="KW-0464">Manganese</keyword>
<dbReference type="PANTHER" id="PTHR11822">
    <property type="entry name" value="NADP-SPECIFIC ISOCITRATE DEHYDROGENASE"/>
    <property type="match status" value="1"/>
</dbReference>
<evidence type="ECO:0000256" key="10">
    <source>
        <dbReference type="PIRNR" id="PIRNR000108"/>
    </source>
</evidence>
<proteinExistence type="inferred from homology"/>
<dbReference type="EC" id="1.1.1.42" evidence="10"/>
<evidence type="ECO:0000256" key="1">
    <source>
        <dbReference type="ARBA" id="ARBA00001936"/>
    </source>
</evidence>
<evidence type="ECO:0000256" key="6">
    <source>
        <dbReference type="ARBA" id="ARBA00022842"/>
    </source>
</evidence>
<comment type="cofactor">
    <cofactor evidence="1">
        <name>Mn(2+)</name>
        <dbReference type="ChEBI" id="CHEBI:29035"/>
    </cofactor>
</comment>
<keyword evidence="8 10" id="KW-0560">Oxidoreductase</keyword>
<evidence type="ECO:0000256" key="14">
    <source>
        <dbReference type="PIRSR" id="PIRSR000108-4"/>
    </source>
</evidence>
<sequence length="404" mass="45393">MTKIKVANPVVELDGDEMTRIIWDFIKQKLILPYLDIDLKYYDLGIEERDRTNDQITIDSAEAIKKYGVGVKCATITPDEQRVEEFGLKQMWRSPNGTIRNILGGVIFREPIICKNVPRLVPGWTQPIVVGRHAFGDQYRATDFRFPGAGKLSMKFVGEDGTVIEKEVYSAPSSGVYMAMYNLDDSIIDFARSSMNYGLLKGWPVYLSTKNTILKAYDGRFKDLFAKVYAEEFEDKFKAAGIHYEHRLIDDMVASAMKWSGGYVWACKNYDGDVQSDTVAQGFGSLGLMTSVLMTPDGQVVEAEAAHGTVTRHYRQHQKGQQTSTNSVASIFAWTGGLKHRAKLDNNDALMRFAQTLEKVTVDAVEDGHMTKDLALLVGPDQKWLTTMGYLEKVDEYLNKALKG</sequence>
<dbReference type="PANTHER" id="PTHR11822:SF21">
    <property type="entry name" value="ISOCITRATE DEHYDROGENASE [NADP], MITOCHONDRIAL"/>
    <property type="match status" value="1"/>
</dbReference>
<dbReference type="SMART" id="SM01329">
    <property type="entry name" value="Iso_dh"/>
    <property type="match status" value="1"/>
</dbReference>
<feature type="domain" description="Isopropylmalate dehydrogenase-like" evidence="15">
    <location>
        <begin position="9"/>
        <end position="394"/>
    </location>
</feature>
<comment type="similarity">
    <text evidence="2 10">Belongs to the isocitrate and isopropylmalate dehydrogenases family.</text>
</comment>
<protein>
    <recommendedName>
        <fullName evidence="10">Isocitrate dehydrogenase [NADP]</fullName>
        <ecNumber evidence="10">1.1.1.42</ecNumber>
    </recommendedName>
</protein>
<feature type="binding site" evidence="14">
    <location>
        <begin position="75"/>
        <end position="77"/>
    </location>
    <ligand>
        <name>NADP(+)</name>
        <dbReference type="ChEBI" id="CHEBI:58349"/>
    </ligand>
</feature>
<evidence type="ECO:0000256" key="9">
    <source>
        <dbReference type="ARBA" id="ARBA00023211"/>
    </source>
</evidence>
<feature type="binding site" evidence="14">
    <location>
        <begin position="308"/>
        <end position="313"/>
    </location>
    <ligand>
        <name>NADP(+)</name>
        <dbReference type="ChEBI" id="CHEBI:58349"/>
    </ligand>
</feature>
<dbReference type="Pfam" id="PF00180">
    <property type="entry name" value="Iso_dh"/>
    <property type="match status" value="1"/>
</dbReference>
<feature type="binding site" evidence="12">
    <location>
        <position position="109"/>
    </location>
    <ligand>
        <name>D-threo-isocitrate</name>
        <dbReference type="ChEBI" id="CHEBI:15562"/>
    </ligand>
</feature>
<dbReference type="OrthoDB" id="9765655at2"/>